<dbReference type="Proteomes" id="UP000298138">
    <property type="component" value="Unassembled WGS sequence"/>
</dbReference>
<evidence type="ECO:0000313" key="3">
    <source>
        <dbReference type="Proteomes" id="UP000298138"/>
    </source>
</evidence>
<reference evidence="2 3" key="1">
    <citation type="submission" date="2019-04" db="EMBL/GenBank/DDBJ databases">
        <title>Comparative genomics and transcriptomics to analyze fruiting body development in filamentous ascomycetes.</title>
        <authorList>
            <consortium name="DOE Joint Genome Institute"/>
            <person name="Lutkenhaus R."/>
            <person name="Traeger S."/>
            <person name="Breuer J."/>
            <person name="Kuo A."/>
            <person name="Lipzen A."/>
            <person name="Pangilinan J."/>
            <person name="Dilworth D."/>
            <person name="Sandor L."/>
            <person name="Poggeler S."/>
            <person name="Barry K."/>
            <person name="Grigoriev I.V."/>
            <person name="Nowrousian M."/>
        </authorList>
    </citation>
    <scope>NUCLEOTIDE SEQUENCE [LARGE SCALE GENOMIC DNA]</scope>
    <source>
        <strain evidence="2 3">CBS 389.68</strain>
    </source>
</reference>
<feature type="region of interest" description="Disordered" evidence="1">
    <location>
        <begin position="100"/>
        <end position="126"/>
    </location>
</feature>
<organism evidence="2 3">
    <name type="scientific">Ascodesmis nigricans</name>
    <dbReference type="NCBI Taxonomy" id="341454"/>
    <lineage>
        <taxon>Eukaryota</taxon>
        <taxon>Fungi</taxon>
        <taxon>Dikarya</taxon>
        <taxon>Ascomycota</taxon>
        <taxon>Pezizomycotina</taxon>
        <taxon>Pezizomycetes</taxon>
        <taxon>Pezizales</taxon>
        <taxon>Ascodesmidaceae</taxon>
        <taxon>Ascodesmis</taxon>
    </lineage>
</organism>
<keyword evidence="3" id="KW-1185">Reference proteome</keyword>
<sequence length="267" mass="29923">MDDDKSSNLPLSLEHSALRTLQDSESRKPGLGGSKKPATKMGKVDPRKVAENTALIRSKDVRGSNVEEKETPSGRKGGRFLAQMDLQGILCSTTRDDTVEKLDHDTPAPYEINQGYITTSDTSDSLSDLNDDEEYFSVPEEDPESWISRLPERHQDTAAVLTKITKSLLSFLMTAEERADLALKDYKAKTDMVVKKLKELHHDEYAAFLEEYQKIRNKVLEEGDRVARELGEIGEGLKTGMKVEEAVGKVEEEYKGLVDRLKGVMEM</sequence>
<evidence type="ECO:0000256" key="1">
    <source>
        <dbReference type="SAM" id="MobiDB-lite"/>
    </source>
</evidence>
<accession>A0A4S2MIL8</accession>
<feature type="region of interest" description="Disordered" evidence="1">
    <location>
        <begin position="1"/>
        <end position="78"/>
    </location>
</feature>
<proteinExistence type="predicted"/>
<protein>
    <submittedName>
        <fullName evidence="2">Uncharacterized protein</fullName>
    </submittedName>
</protein>
<feature type="compositionally biased region" description="Basic and acidic residues" evidence="1">
    <location>
        <begin position="57"/>
        <end position="73"/>
    </location>
</feature>
<dbReference type="InParanoid" id="A0A4S2MIL8"/>
<dbReference type="OrthoDB" id="5431005at2759"/>
<evidence type="ECO:0000313" key="2">
    <source>
        <dbReference type="EMBL" id="TGZ76756.1"/>
    </source>
</evidence>
<name>A0A4S2MIL8_9PEZI</name>
<gene>
    <name evidence="2" type="ORF">EX30DRAFT_228927</name>
</gene>
<dbReference type="AlphaFoldDB" id="A0A4S2MIL8"/>
<dbReference type="EMBL" id="ML220167">
    <property type="protein sequence ID" value="TGZ76756.1"/>
    <property type="molecule type" value="Genomic_DNA"/>
</dbReference>